<evidence type="ECO:0000259" key="2">
    <source>
        <dbReference type="Pfam" id="PF22936"/>
    </source>
</evidence>
<feature type="non-terminal residue" evidence="3">
    <location>
        <position position="1"/>
    </location>
</feature>
<dbReference type="InterPro" id="IPR025724">
    <property type="entry name" value="GAG-pre-integrase_dom"/>
</dbReference>
<dbReference type="PANTHER" id="PTHR33116:SF76">
    <property type="entry name" value="DUF4283 DOMAIN-CONTAINING PROTEIN"/>
    <property type="match status" value="1"/>
</dbReference>
<evidence type="ECO:0000259" key="1">
    <source>
        <dbReference type="Pfam" id="PF13976"/>
    </source>
</evidence>
<protein>
    <submittedName>
        <fullName evidence="3">Uncharacterized protein</fullName>
    </submittedName>
</protein>
<dbReference type="AlphaFoldDB" id="A0A6L2K0R0"/>
<dbReference type="InterPro" id="IPR054722">
    <property type="entry name" value="PolX-like_BBD"/>
</dbReference>
<dbReference type="EMBL" id="BKCJ010001594">
    <property type="protein sequence ID" value="GEU42609.1"/>
    <property type="molecule type" value="Genomic_DNA"/>
</dbReference>
<name>A0A6L2K0R0_TANCI</name>
<organism evidence="3">
    <name type="scientific">Tanacetum cinerariifolium</name>
    <name type="common">Dalmatian daisy</name>
    <name type="synonym">Chrysanthemum cinerariifolium</name>
    <dbReference type="NCBI Taxonomy" id="118510"/>
    <lineage>
        <taxon>Eukaryota</taxon>
        <taxon>Viridiplantae</taxon>
        <taxon>Streptophyta</taxon>
        <taxon>Embryophyta</taxon>
        <taxon>Tracheophyta</taxon>
        <taxon>Spermatophyta</taxon>
        <taxon>Magnoliopsida</taxon>
        <taxon>eudicotyledons</taxon>
        <taxon>Gunneridae</taxon>
        <taxon>Pentapetalae</taxon>
        <taxon>asterids</taxon>
        <taxon>campanulids</taxon>
        <taxon>Asterales</taxon>
        <taxon>Asteraceae</taxon>
        <taxon>Asteroideae</taxon>
        <taxon>Anthemideae</taxon>
        <taxon>Anthemidinae</taxon>
        <taxon>Tanacetum</taxon>
    </lineage>
</organism>
<reference evidence="3" key="1">
    <citation type="journal article" date="2019" name="Sci. Rep.">
        <title>Draft genome of Tanacetum cinerariifolium, the natural source of mosquito coil.</title>
        <authorList>
            <person name="Yamashiro T."/>
            <person name="Shiraishi A."/>
            <person name="Satake H."/>
            <person name="Nakayama K."/>
        </authorList>
    </citation>
    <scope>NUCLEOTIDE SEQUENCE</scope>
</reference>
<dbReference type="PANTHER" id="PTHR33116">
    <property type="entry name" value="REVERSE TRANSCRIPTASE ZINC-BINDING DOMAIN-CONTAINING PROTEIN-RELATED-RELATED"/>
    <property type="match status" value="1"/>
</dbReference>
<dbReference type="Pfam" id="PF13976">
    <property type="entry name" value="gag_pre-integrs"/>
    <property type="match status" value="1"/>
</dbReference>
<comment type="caution">
    <text evidence="3">The sequence shown here is derived from an EMBL/GenBank/DDBJ whole genome shotgun (WGS) entry which is preliminary data.</text>
</comment>
<feature type="domain" description="Retrovirus-related Pol polyprotein from transposon TNT 1-94-like beta-barrel" evidence="2">
    <location>
        <begin position="56"/>
        <end position="105"/>
    </location>
</feature>
<dbReference type="Pfam" id="PF22936">
    <property type="entry name" value="Pol_BBD"/>
    <property type="match status" value="1"/>
</dbReference>
<proteinExistence type="predicted"/>
<sequence>SSPLNRAPHPIPIFSHKLKKVNWDDVIVISSDDDDDDEEEIPSPTIESRIVQIFLWIIDSGCSKHMTDNRALLTNFVEKFLGSVRFGNNDFAVIAGYGDVGLEVAFRKSTCFVRNEDGVDSLTGDRSSNFYTISLNEVASNSSTCLLAKASFSKSWLWHQRLSYLNFATINKLVKNNLVQGLPKIKFEKDHLCSACEQGKIHRKHHKAGLNIKSKVKDVIHNGSWLCPHDLLVKYPFLSECHAPIIDDNPDFLEWRNSQGITKTFSKKADLVRIWDVSDSLGTKCSLCDGPPDSHDHLFFECLFAHAVCDRMKVLAGIASSLLNIYDIIYDILPIARRITMKSVVAKLVAATAYFLWKERNWRLFNKGKRTHDQICDSIMLSVRLKLLSCRLKKSKNSVRMARLWDLPEVIFM</sequence>
<evidence type="ECO:0000313" key="3">
    <source>
        <dbReference type="EMBL" id="GEU42609.1"/>
    </source>
</evidence>
<accession>A0A6L2K0R0</accession>
<gene>
    <name evidence="3" type="ORF">Tci_014587</name>
</gene>
<feature type="domain" description="GAG-pre-integrase" evidence="1">
    <location>
        <begin position="130"/>
        <end position="200"/>
    </location>
</feature>